<feature type="domain" description="Glycosyl hydrolase family 92 N-terminal" evidence="5">
    <location>
        <begin position="26"/>
        <end position="275"/>
    </location>
</feature>
<comment type="subunit">
    <text evidence="2">Monomer.</text>
</comment>
<dbReference type="PROSITE" id="PS51257">
    <property type="entry name" value="PROKAR_LIPOPROTEIN"/>
    <property type="match status" value="1"/>
</dbReference>
<dbReference type="GO" id="GO:0000224">
    <property type="term" value="F:peptide-N4-(N-acetyl-beta-glucosaminyl)asparagine amidase activity"/>
    <property type="evidence" value="ECO:0007669"/>
    <property type="project" value="TreeGrafter"/>
</dbReference>
<dbReference type="Gene3D" id="1.20.1050.60">
    <property type="entry name" value="alpha-1,2-mannosidase"/>
    <property type="match status" value="1"/>
</dbReference>
<dbReference type="InterPro" id="IPR050883">
    <property type="entry name" value="PNGase"/>
</dbReference>
<dbReference type="InterPro" id="IPR008928">
    <property type="entry name" value="6-hairpin_glycosidase_sf"/>
</dbReference>
<dbReference type="PANTHER" id="PTHR12143:SF39">
    <property type="entry name" value="SECRETED PROTEIN"/>
    <property type="match status" value="1"/>
</dbReference>
<evidence type="ECO:0000256" key="2">
    <source>
        <dbReference type="ARBA" id="ARBA00011245"/>
    </source>
</evidence>
<name>A0A0D8JFR3_9BACT</name>
<evidence type="ECO:0000256" key="3">
    <source>
        <dbReference type="ARBA" id="ARBA00022837"/>
    </source>
</evidence>
<feature type="domain" description="Glycosyl hydrolase family 92" evidence="4">
    <location>
        <begin position="281"/>
        <end position="741"/>
    </location>
</feature>
<dbReference type="GO" id="GO:0005829">
    <property type="term" value="C:cytosol"/>
    <property type="evidence" value="ECO:0007669"/>
    <property type="project" value="TreeGrafter"/>
</dbReference>
<dbReference type="InterPro" id="IPR005887">
    <property type="entry name" value="GH92_a_mannosidase_put"/>
</dbReference>
<dbReference type="PATRIC" id="fig|1544798.3.peg.1732"/>
<dbReference type="RefSeq" id="WP_045027608.1">
    <property type="nucleotide sequence ID" value="NZ_JRHC01000001.1"/>
</dbReference>
<dbReference type="Gene3D" id="3.30.2080.10">
    <property type="entry name" value="GH92 mannosidase domain"/>
    <property type="match status" value="1"/>
</dbReference>
<dbReference type="InterPro" id="IPR012939">
    <property type="entry name" value="Glyco_hydro_92"/>
</dbReference>
<dbReference type="PANTHER" id="PTHR12143">
    <property type="entry name" value="PEPTIDE N-GLYCANASE PNGASE -RELATED"/>
    <property type="match status" value="1"/>
</dbReference>
<evidence type="ECO:0000256" key="1">
    <source>
        <dbReference type="ARBA" id="ARBA00001913"/>
    </source>
</evidence>
<dbReference type="GO" id="GO:0005975">
    <property type="term" value="P:carbohydrate metabolic process"/>
    <property type="evidence" value="ECO:0007669"/>
    <property type="project" value="InterPro"/>
</dbReference>
<dbReference type="GO" id="GO:0030246">
    <property type="term" value="F:carbohydrate binding"/>
    <property type="evidence" value="ECO:0007669"/>
    <property type="project" value="InterPro"/>
</dbReference>
<dbReference type="Pfam" id="PF07971">
    <property type="entry name" value="Glyco_hydro_92"/>
    <property type="match status" value="1"/>
</dbReference>
<keyword evidence="7" id="KW-1185">Reference proteome</keyword>
<dbReference type="OrthoDB" id="9762711at2"/>
<dbReference type="GO" id="GO:0006516">
    <property type="term" value="P:glycoprotein catabolic process"/>
    <property type="evidence" value="ECO:0007669"/>
    <property type="project" value="TreeGrafter"/>
</dbReference>
<evidence type="ECO:0000313" key="6">
    <source>
        <dbReference type="EMBL" id="KJF45411.1"/>
    </source>
</evidence>
<comment type="cofactor">
    <cofactor evidence="1">
        <name>Ca(2+)</name>
        <dbReference type="ChEBI" id="CHEBI:29108"/>
    </cofactor>
</comment>
<dbReference type="Pfam" id="PF17678">
    <property type="entry name" value="Glyco_hydro_92N"/>
    <property type="match status" value="1"/>
</dbReference>
<dbReference type="InterPro" id="IPR041371">
    <property type="entry name" value="GH92_N"/>
</dbReference>
<sequence length="743" mass="85059">MKNWYLLVLILLFSCTHKTEKNYISYVDPLIGTGPASTLAAKDHPGDHVSNGQTIPAVTAPFGMTQWTPQIYDNEQKCIAPFYTGQTMIQGFRASHWLSGSCTQDYGSFTIYPTVLNTGFSFQPVQRQTLCLMKTEDMSPAYASFLFPAKTILSEMTGTKRCGFFRFSWLEEKNPTIMFDINSDEGKGYIKIDLEKQEVYGYNPVYRIYSGQNKPAGISGYFVAKFDQEIVKYGTWGDFEYEHETTERKDQQKIGAYVTFNLEGNAPVKLKVGTSFTSIENARKNLETEIADWDFDATKQKLENTWNDYLGRVDVESENKEELTKFYTAIYHSLFHPRLMSDVNGDYPAFSKQYETRNNSDFDYYGDFSNWDIFRAQMPLLSLIAPKEYNDMVKSLVVMAEDGDWLPIFPMWNNYTSAMIGDHSTSILCDAAMKGFDFDLEKAYQFMRKNAYETPEEEVYKDGKGRRALTSYIEFGYVPLDDAVADAFHKNEQVSRTMEYAYNDWCVAQLAQKLEKTDDYNDLLTRSYNYSNVFDESQGWVNGKYADGRFYEDFNANTEQFFITEGTPKHYTWFVPHDVEGLIGLIGGEEAFSEKLNNLIDEKLYWHGNEPSHHIPFLFNFTNEWDKTQKTVKYILRTEYGLGRGGLSGNDDAGQLSAWYVFGAMGFYPMCPGSNEYQLSSPIFEKVTLNLDKNYYPGGKFVLNAEGATSSNLFTSVKLNGKESATKINHEDLQKGGTLNFLK</sequence>
<organism evidence="6 7">
    <name type="scientific">Draconibacterium sediminis</name>
    <dbReference type="NCBI Taxonomy" id="1544798"/>
    <lineage>
        <taxon>Bacteria</taxon>
        <taxon>Pseudomonadati</taxon>
        <taxon>Bacteroidota</taxon>
        <taxon>Bacteroidia</taxon>
        <taxon>Marinilabiliales</taxon>
        <taxon>Prolixibacteraceae</taxon>
        <taxon>Draconibacterium</taxon>
    </lineage>
</organism>
<dbReference type="AlphaFoldDB" id="A0A0D8JFR3"/>
<dbReference type="Gene3D" id="1.20.1610.10">
    <property type="entry name" value="alpha-1,2-mannosidases domains"/>
    <property type="match status" value="1"/>
</dbReference>
<dbReference type="EMBL" id="JRHC01000001">
    <property type="protein sequence ID" value="KJF45411.1"/>
    <property type="molecule type" value="Genomic_DNA"/>
</dbReference>
<evidence type="ECO:0000259" key="4">
    <source>
        <dbReference type="Pfam" id="PF07971"/>
    </source>
</evidence>
<dbReference type="InterPro" id="IPR014718">
    <property type="entry name" value="GH-type_carb-bd"/>
</dbReference>
<evidence type="ECO:0008006" key="8">
    <source>
        <dbReference type="Google" id="ProtNLM"/>
    </source>
</evidence>
<proteinExistence type="predicted"/>
<protein>
    <recommendedName>
        <fullName evidence="8">Alpha-mannosidase</fullName>
    </recommendedName>
</protein>
<dbReference type="NCBIfam" id="TIGR01180">
    <property type="entry name" value="aman2_put"/>
    <property type="match status" value="1"/>
</dbReference>
<dbReference type="STRING" id="1544798.LH29_08615"/>
<evidence type="ECO:0000259" key="5">
    <source>
        <dbReference type="Pfam" id="PF17678"/>
    </source>
</evidence>
<reference evidence="6 7" key="1">
    <citation type="submission" date="2014-09" db="EMBL/GenBank/DDBJ databases">
        <title>Draft Genome Sequence of Draconibacterium sp. JN14CK-3.</title>
        <authorList>
            <person name="Dong C."/>
            <person name="Lai Q."/>
            <person name="Shao Z."/>
        </authorList>
    </citation>
    <scope>NUCLEOTIDE SEQUENCE [LARGE SCALE GENOMIC DNA]</scope>
    <source>
        <strain evidence="6 7">JN14CK-3</strain>
    </source>
</reference>
<keyword evidence="3" id="KW-0106">Calcium</keyword>
<dbReference type="Proteomes" id="UP000032544">
    <property type="component" value="Unassembled WGS sequence"/>
</dbReference>
<dbReference type="SUPFAM" id="SSF48208">
    <property type="entry name" value="Six-hairpin glycosidases"/>
    <property type="match status" value="1"/>
</dbReference>
<gene>
    <name evidence="6" type="ORF">LH29_08615</name>
</gene>
<comment type="caution">
    <text evidence="6">The sequence shown here is derived from an EMBL/GenBank/DDBJ whole genome shotgun (WGS) entry which is preliminary data.</text>
</comment>
<accession>A0A0D8JFR3</accession>
<dbReference type="Gene3D" id="2.70.98.10">
    <property type="match status" value="1"/>
</dbReference>
<evidence type="ECO:0000313" key="7">
    <source>
        <dbReference type="Proteomes" id="UP000032544"/>
    </source>
</evidence>